<dbReference type="InterPro" id="IPR003995">
    <property type="entry name" value="RTX_toxin_determinant-A"/>
</dbReference>
<evidence type="ECO:0000256" key="8">
    <source>
        <dbReference type="SAM" id="MobiDB-lite"/>
    </source>
</evidence>
<evidence type="ECO:0000256" key="2">
    <source>
        <dbReference type="ARBA" id="ARBA00004613"/>
    </source>
</evidence>
<feature type="region of interest" description="Disordered" evidence="8">
    <location>
        <begin position="721"/>
        <end position="789"/>
    </location>
</feature>
<dbReference type="GO" id="GO:0090729">
    <property type="term" value="F:toxin activity"/>
    <property type="evidence" value="ECO:0007669"/>
    <property type="project" value="UniProtKB-KW"/>
</dbReference>
<dbReference type="Gene3D" id="2.150.10.10">
    <property type="entry name" value="Serralysin-like metalloprotease, C-terminal"/>
    <property type="match status" value="6"/>
</dbReference>
<comment type="caution">
    <text evidence="10">The sequence shown here is derived from an EMBL/GenBank/DDBJ whole genome shotgun (WGS) entry which is preliminary data.</text>
</comment>
<dbReference type="InterPro" id="IPR015919">
    <property type="entry name" value="Cadherin-like_sf"/>
</dbReference>
<keyword evidence="3" id="KW-0964">Secreted</keyword>
<feature type="region of interest" description="Disordered" evidence="8">
    <location>
        <begin position="271"/>
        <end position="329"/>
    </location>
</feature>
<dbReference type="GO" id="GO:0005576">
    <property type="term" value="C:extracellular region"/>
    <property type="evidence" value="ECO:0007669"/>
    <property type="project" value="UniProtKB-SubCell"/>
</dbReference>
<dbReference type="AlphaFoldDB" id="A0A2T6AWJ0"/>
<evidence type="ECO:0000256" key="5">
    <source>
        <dbReference type="ARBA" id="ARBA00022737"/>
    </source>
</evidence>
<dbReference type="SMART" id="SM00736">
    <property type="entry name" value="CADG"/>
    <property type="match status" value="1"/>
</dbReference>
<dbReference type="SUPFAM" id="SSF49313">
    <property type="entry name" value="Cadherin-like"/>
    <property type="match status" value="1"/>
</dbReference>
<dbReference type="SUPFAM" id="SSF51120">
    <property type="entry name" value="beta-Roll"/>
    <property type="match status" value="4"/>
</dbReference>
<dbReference type="PANTHER" id="PTHR38340">
    <property type="entry name" value="S-LAYER PROTEIN"/>
    <property type="match status" value="1"/>
</dbReference>
<dbReference type="PRINTS" id="PR01488">
    <property type="entry name" value="RTXTOXINA"/>
</dbReference>
<dbReference type="InterPro" id="IPR001343">
    <property type="entry name" value="Hemolysn_Ca-bd"/>
</dbReference>
<accession>A0A2T6AWJ0</accession>
<keyword evidence="6" id="KW-0843">Virulence</keyword>
<dbReference type="OrthoDB" id="419320at2"/>
<dbReference type="EMBL" id="QBKP01000010">
    <property type="protein sequence ID" value="PTX48187.1"/>
    <property type="molecule type" value="Genomic_DNA"/>
</dbReference>
<name>A0A2T6AWJ0_9RHOB</name>
<keyword evidence="7" id="KW-0472">Membrane</keyword>
<dbReference type="InterPro" id="IPR018511">
    <property type="entry name" value="Hemolysin-typ_Ca-bd_CS"/>
</dbReference>
<keyword evidence="11" id="KW-1185">Reference proteome</keyword>
<keyword evidence="5" id="KW-0677">Repeat</keyword>
<keyword evidence="4" id="KW-0800">Toxin</keyword>
<feature type="compositionally biased region" description="Polar residues" evidence="8">
    <location>
        <begin position="870"/>
        <end position="880"/>
    </location>
</feature>
<dbReference type="GO" id="GO:0016020">
    <property type="term" value="C:membrane"/>
    <property type="evidence" value="ECO:0007669"/>
    <property type="project" value="UniProtKB-SubCell"/>
</dbReference>
<dbReference type="PROSITE" id="PS00330">
    <property type="entry name" value="HEMOLYSIN_CALCIUM"/>
    <property type="match status" value="8"/>
</dbReference>
<dbReference type="Proteomes" id="UP000244224">
    <property type="component" value="Unassembled WGS sequence"/>
</dbReference>
<dbReference type="InterPro" id="IPR013783">
    <property type="entry name" value="Ig-like_fold"/>
</dbReference>
<sequence>MSFYIPVSMRIEYTLDSRSAFYSYAETYDPYSFSDSGDPTGASLNEAAQDLVFTGSVEGQAFEFILVEQLRHMLGTLNTSLSETYATYSHSYSNTWDMWYANGAITEWFVGYGPGTNAYDTLFGTAEWYRNDYGNVSSGSDETSLVYQSWTWWTDSFAVDYDLYDEVVNFNALSGLQSLAILYGDHPLASGGEDADVVVLSDTGRIEVSYQGNTRIYDLESIFDAAGGNDSITGGLREDQISGGEGHDTLSGAAASDSLYGGGGADLLYGGLGDDELQGEGGNDSAYGGEGQDYLLGGDGDDLLDGGAGDDTLDGQGSGNDTLFGGDGNDNLSGHDGASIYGGAGNDTIYGTLYGGELVADGGAGSDYFDVSATSAGVVTLSGGDGDDTLLVWADVSGEVDLGDGADTLNVDAQNEIRVTTGAGKDRVVLQNWSEAVDNKLEITDFQAGTGGDVLVLDRLFGAGRDPFAEGMLSLRQAGGDAVLWLDSDGDGAAEAVRLVTFRDTDAAAFAPGNISPLSASLDDAPVVTRPLANRRFAEDSGRFSFTLPSDSFTDPEGKMTVLSARLANGRALPAWLSFDTATGSFTGTPPANFNGALDIRVTASDGRWKVSDEFRLAILPVNDAPTGRILIDKSVHVGTAVRADVSALADADGLGAFAFQWLRDGKAIRSATEAAYIPSVADIGARLSVRVRYEDGDGTRETITSAATARVPLEPLVGTSAKDTLTGSHRNDTIRGGGGNDTLDGRAGNDKLFGGSGGDELKGGTGVDTLDGGSGNDRLFGGSGQDLLRGGAGADTMDGGGGADRMAGGSGNDTYIVNATGDLISEARRGGVDHVRTSVDLTLAANVENLTMTGKADLTAVGNSSANLMTGNSGRNTLNGARGNDTLNGGGGNDRLTGGQGNDLLKGGTGADTLDGGSGRDVLTGGSGADVFVFTAGSGRDVITDFRKSADMIQLRDLGVSSFSEVRALATRVDGDVVIRFGEGDTLILRDTTIQALSEAMIFV</sequence>
<evidence type="ECO:0000256" key="7">
    <source>
        <dbReference type="ARBA" id="ARBA00023136"/>
    </source>
</evidence>
<evidence type="ECO:0000313" key="10">
    <source>
        <dbReference type="EMBL" id="PTX48187.1"/>
    </source>
</evidence>
<dbReference type="Pfam" id="PF05345">
    <property type="entry name" value="He_PIG"/>
    <property type="match status" value="1"/>
</dbReference>
<dbReference type="GO" id="GO:0005509">
    <property type="term" value="F:calcium ion binding"/>
    <property type="evidence" value="ECO:0007669"/>
    <property type="project" value="InterPro"/>
</dbReference>
<evidence type="ECO:0000256" key="6">
    <source>
        <dbReference type="ARBA" id="ARBA00023026"/>
    </source>
</evidence>
<reference evidence="10 11" key="1">
    <citation type="submission" date="2018-04" db="EMBL/GenBank/DDBJ databases">
        <title>Genomic Encyclopedia of Archaeal and Bacterial Type Strains, Phase II (KMG-II): from individual species to whole genera.</title>
        <authorList>
            <person name="Goeker M."/>
        </authorList>
    </citation>
    <scope>NUCLEOTIDE SEQUENCE [LARGE SCALE GENOMIC DNA]</scope>
    <source>
        <strain evidence="10 11">DSM 21823</strain>
    </source>
</reference>
<evidence type="ECO:0000259" key="9">
    <source>
        <dbReference type="SMART" id="SM00736"/>
    </source>
</evidence>
<comment type="subcellular location">
    <subcellularLocation>
        <location evidence="1">Membrane</location>
    </subcellularLocation>
    <subcellularLocation>
        <location evidence="2">Secreted</location>
    </subcellularLocation>
</comment>
<dbReference type="InterPro" id="IPR050557">
    <property type="entry name" value="RTX_toxin/Mannuronan_C5-epim"/>
</dbReference>
<dbReference type="InterPro" id="IPR006644">
    <property type="entry name" value="Cadg"/>
</dbReference>
<feature type="region of interest" description="Disordered" evidence="8">
    <location>
        <begin position="870"/>
        <end position="913"/>
    </location>
</feature>
<dbReference type="RefSeq" id="WP_108129567.1">
    <property type="nucleotide sequence ID" value="NZ_QBKP01000010.1"/>
</dbReference>
<feature type="domain" description="Dystroglycan-type cadherin-like" evidence="9">
    <location>
        <begin position="527"/>
        <end position="626"/>
    </location>
</feature>
<evidence type="ECO:0000256" key="1">
    <source>
        <dbReference type="ARBA" id="ARBA00004370"/>
    </source>
</evidence>
<evidence type="ECO:0000256" key="4">
    <source>
        <dbReference type="ARBA" id="ARBA00022656"/>
    </source>
</evidence>
<dbReference type="PANTHER" id="PTHR38340:SF1">
    <property type="entry name" value="S-LAYER PROTEIN"/>
    <property type="match status" value="1"/>
</dbReference>
<dbReference type="Gene3D" id="2.60.40.10">
    <property type="entry name" value="Immunoglobulins"/>
    <property type="match status" value="1"/>
</dbReference>
<protein>
    <submittedName>
        <fullName evidence="10">Hemolysin type calcium-binding protein</fullName>
    </submittedName>
</protein>
<feature type="compositionally biased region" description="Gly residues" evidence="8">
    <location>
        <begin position="755"/>
        <end position="767"/>
    </location>
</feature>
<organism evidence="10 11">
    <name type="scientific">Gemmobacter caeni</name>
    <dbReference type="NCBI Taxonomy" id="589035"/>
    <lineage>
        <taxon>Bacteria</taxon>
        <taxon>Pseudomonadati</taxon>
        <taxon>Pseudomonadota</taxon>
        <taxon>Alphaproteobacteria</taxon>
        <taxon>Rhodobacterales</taxon>
        <taxon>Paracoccaceae</taxon>
        <taxon>Gemmobacter</taxon>
    </lineage>
</organism>
<dbReference type="PRINTS" id="PR00313">
    <property type="entry name" value="CABNDNGRPT"/>
</dbReference>
<dbReference type="InterPro" id="IPR011049">
    <property type="entry name" value="Serralysin-like_metalloprot_C"/>
</dbReference>
<gene>
    <name evidence="10" type="ORF">C8N34_11047</name>
</gene>
<feature type="compositionally biased region" description="Gly residues" evidence="8">
    <location>
        <begin position="889"/>
        <end position="902"/>
    </location>
</feature>
<evidence type="ECO:0000313" key="11">
    <source>
        <dbReference type="Proteomes" id="UP000244224"/>
    </source>
</evidence>
<evidence type="ECO:0000256" key="3">
    <source>
        <dbReference type="ARBA" id="ARBA00022525"/>
    </source>
</evidence>
<proteinExistence type="predicted"/>
<dbReference type="Pfam" id="PF00353">
    <property type="entry name" value="HemolysinCabind"/>
    <property type="match status" value="9"/>
</dbReference>